<reference evidence="1 2" key="1">
    <citation type="submission" date="2020-01" db="EMBL/GenBank/DDBJ databases">
        <title>Draft genome sequence of Aspergillus udagawae IFM 46972.</title>
        <authorList>
            <person name="Takahashi H."/>
            <person name="Yaguchi T."/>
        </authorList>
    </citation>
    <scope>NUCLEOTIDE SEQUENCE [LARGE SCALE GENOMIC DNA]</scope>
    <source>
        <strain evidence="1 2">IFM 46972</strain>
    </source>
</reference>
<organism evidence="1 2">
    <name type="scientific">Aspergillus udagawae</name>
    <dbReference type="NCBI Taxonomy" id="91492"/>
    <lineage>
        <taxon>Eukaryota</taxon>
        <taxon>Fungi</taxon>
        <taxon>Dikarya</taxon>
        <taxon>Ascomycota</taxon>
        <taxon>Pezizomycotina</taxon>
        <taxon>Eurotiomycetes</taxon>
        <taxon>Eurotiomycetidae</taxon>
        <taxon>Eurotiales</taxon>
        <taxon>Aspergillaceae</taxon>
        <taxon>Aspergillus</taxon>
        <taxon>Aspergillus subgen. Fumigati</taxon>
    </lineage>
</organism>
<proteinExistence type="predicted"/>
<accession>A0A8H3MYL1</accession>
<sequence length="112" mass="12265">MHRRHLVVLRDRLPNPELRGDGGAIQVRFIRVRVAVHGRVDGPFDELQCGIEARREAVPDGSVKVIAEDQVVAVDGFLEDNGEGDGVLVVLVEGVREVGALRRDGRWGGAHQ</sequence>
<dbReference type="Proteomes" id="UP000465221">
    <property type="component" value="Unassembled WGS sequence"/>
</dbReference>
<dbReference type="AlphaFoldDB" id="A0A8H3MYL1"/>
<dbReference type="EMBL" id="BLKC01000002">
    <property type="protein sequence ID" value="GFF22461.1"/>
    <property type="molecule type" value="Genomic_DNA"/>
</dbReference>
<evidence type="ECO:0000313" key="1">
    <source>
        <dbReference type="EMBL" id="GFF22461.1"/>
    </source>
</evidence>
<protein>
    <submittedName>
        <fullName evidence="1">Uncharacterized protein</fullName>
    </submittedName>
</protein>
<gene>
    <name evidence="1" type="ORF">IFM46972_00292</name>
</gene>
<name>A0A8H3MYL1_9EURO</name>
<comment type="caution">
    <text evidence="1">The sequence shown here is derived from an EMBL/GenBank/DDBJ whole genome shotgun (WGS) entry which is preliminary data.</text>
</comment>
<evidence type="ECO:0000313" key="2">
    <source>
        <dbReference type="Proteomes" id="UP000465221"/>
    </source>
</evidence>